<feature type="region of interest" description="Disordered" evidence="2">
    <location>
        <begin position="16"/>
        <end position="82"/>
    </location>
</feature>
<feature type="region of interest" description="Disordered" evidence="2">
    <location>
        <begin position="159"/>
        <end position="179"/>
    </location>
</feature>
<feature type="compositionally biased region" description="Basic and acidic residues" evidence="2">
    <location>
        <begin position="17"/>
        <end position="31"/>
    </location>
</feature>
<dbReference type="KEGG" id="sre:PTSG_08014"/>
<feature type="compositionally biased region" description="Polar residues" evidence="2">
    <location>
        <begin position="225"/>
        <end position="269"/>
    </location>
</feature>
<feature type="region of interest" description="Disordered" evidence="2">
    <location>
        <begin position="213"/>
        <end position="355"/>
    </location>
</feature>
<dbReference type="EMBL" id="GL832975">
    <property type="protein sequence ID" value="EGD76664.1"/>
    <property type="molecule type" value="Genomic_DNA"/>
</dbReference>
<evidence type="ECO:0000256" key="1">
    <source>
        <dbReference type="SAM" id="Coils"/>
    </source>
</evidence>
<evidence type="ECO:0000313" key="3">
    <source>
        <dbReference type="EMBL" id="EGD76664.1"/>
    </source>
</evidence>
<evidence type="ECO:0008006" key="5">
    <source>
        <dbReference type="Google" id="ProtNLM"/>
    </source>
</evidence>
<feature type="compositionally biased region" description="Low complexity" evidence="2">
    <location>
        <begin position="282"/>
        <end position="296"/>
    </location>
</feature>
<name>F2UHR5_SALR5</name>
<dbReference type="AlphaFoldDB" id="F2UHR5"/>
<dbReference type="Proteomes" id="UP000007799">
    <property type="component" value="Unassembled WGS sequence"/>
</dbReference>
<evidence type="ECO:0000256" key="2">
    <source>
        <dbReference type="SAM" id="MobiDB-lite"/>
    </source>
</evidence>
<dbReference type="RefSeq" id="XP_004991036.1">
    <property type="nucleotide sequence ID" value="XM_004990979.1"/>
</dbReference>
<feature type="coiled-coil region" evidence="1">
    <location>
        <begin position="100"/>
        <end position="134"/>
    </location>
</feature>
<accession>F2UHR5</accession>
<gene>
    <name evidence="3" type="ORF">PTSG_08014</name>
</gene>
<dbReference type="GeneID" id="16071598"/>
<proteinExistence type="predicted"/>
<organism evidence="4">
    <name type="scientific">Salpingoeca rosetta (strain ATCC 50818 / BSB-021)</name>
    <dbReference type="NCBI Taxonomy" id="946362"/>
    <lineage>
        <taxon>Eukaryota</taxon>
        <taxon>Choanoflagellata</taxon>
        <taxon>Craspedida</taxon>
        <taxon>Salpingoecidae</taxon>
        <taxon>Salpingoeca</taxon>
    </lineage>
</organism>
<reference evidence="3" key="1">
    <citation type="submission" date="2009-08" db="EMBL/GenBank/DDBJ databases">
        <title>Annotation of Salpingoeca rosetta.</title>
        <authorList>
            <consortium name="The Broad Institute Genome Sequencing Platform"/>
            <person name="Russ C."/>
            <person name="Cuomo C."/>
            <person name="Burger G."/>
            <person name="Gray M.W."/>
            <person name="Holland P.W.H."/>
            <person name="King N."/>
            <person name="Lang F.B.F."/>
            <person name="Roger A.J."/>
            <person name="Ruiz-Trillo I."/>
            <person name="Young S.K."/>
            <person name="Zeng Q."/>
            <person name="Gargeya S."/>
            <person name="Alvarado L."/>
            <person name="Berlin A."/>
            <person name="Chapman S.B."/>
            <person name="Chen Z."/>
            <person name="Freedman E."/>
            <person name="Gellesch M."/>
            <person name="Goldberg J."/>
            <person name="Griggs A."/>
            <person name="Gujja S."/>
            <person name="Heilman E."/>
            <person name="Heiman D."/>
            <person name="Howarth C."/>
            <person name="Mehta T."/>
            <person name="Neiman D."/>
            <person name="Pearson M."/>
            <person name="Roberts A."/>
            <person name="Saif S."/>
            <person name="Shea T."/>
            <person name="Shenoy N."/>
            <person name="Sisk P."/>
            <person name="Stolte C."/>
            <person name="Sykes S."/>
            <person name="White J."/>
            <person name="Yandava C."/>
            <person name="Haas B."/>
            <person name="Nusbaum C."/>
            <person name="Birren B."/>
        </authorList>
    </citation>
    <scope>NUCLEOTIDE SEQUENCE [LARGE SCALE GENOMIC DNA]</scope>
    <source>
        <strain evidence="3">ATCC 50818</strain>
    </source>
</reference>
<protein>
    <recommendedName>
        <fullName evidence="5">BZIP domain-containing protein</fullName>
    </recommendedName>
</protein>
<dbReference type="InParanoid" id="F2UHR5"/>
<feature type="compositionally biased region" description="Low complexity" evidence="2">
    <location>
        <begin position="35"/>
        <end position="44"/>
    </location>
</feature>
<keyword evidence="1" id="KW-0175">Coiled coil</keyword>
<sequence length="517" mass="55092">MDLLVRAVDLLGDEDAEGGKSKLHLLNDDAGQRAGGAEATTGAGTDSGRRRDEEDADFGTQLHQGKRRSVRQMSPTSAEHARRINRLAARKHRRMAKERLQQLESASHLLALRLARLQSETKKLSMKRASLLEKVLQEYSPASTRRAWLTARLAKLSQQQQQQQRQQRRSGQRPQERKQLAVAAVHAASGATSCIRNAQELSNASVVQVPKSPISSSASSASSATDAEQITQQQRSLSPMSASGSSTIGQAVPTSPACSSTVSRSPQRMRQTRKKTLGKTKAAASQASRRPARAGAGNAGGPAHRRRQRPSPAVEGPHTINTDTTAAGSTPAANTKDHHHADTKTGASSASESAATTLLQAQQREFLHKQLLLRQHQPHYVYGRGWLPGAMMFGGATLPALTPQQQLALQMQQTKGLMERRSAMGLTTAAVSRFPNTTSYAALPTGMPGLPRGMGFPQLPTSATATTATATATGRATTAVAATTAAALATRTTRTTTRPPLADAASFTMPVTQVPME</sequence>
<feature type="compositionally biased region" description="Low complexity" evidence="2">
    <location>
        <begin position="215"/>
        <end position="224"/>
    </location>
</feature>
<feature type="compositionally biased region" description="Low complexity" evidence="2">
    <location>
        <begin position="344"/>
        <end position="355"/>
    </location>
</feature>
<evidence type="ECO:0000313" key="4">
    <source>
        <dbReference type="Proteomes" id="UP000007799"/>
    </source>
</evidence>
<feature type="compositionally biased region" description="Polar residues" evidence="2">
    <location>
        <begin position="319"/>
        <end position="333"/>
    </location>
</feature>
<keyword evidence="4" id="KW-1185">Reference proteome</keyword>